<organism evidence="4 5">
    <name type="scientific">Psychroflexus maritimus</name>
    <dbReference type="NCBI Taxonomy" id="2714865"/>
    <lineage>
        <taxon>Bacteria</taxon>
        <taxon>Pseudomonadati</taxon>
        <taxon>Bacteroidota</taxon>
        <taxon>Flavobacteriia</taxon>
        <taxon>Flavobacteriales</taxon>
        <taxon>Flavobacteriaceae</taxon>
        <taxon>Psychroflexus</taxon>
    </lineage>
</organism>
<dbReference type="Gene3D" id="2.40.128.520">
    <property type="match status" value="1"/>
</dbReference>
<dbReference type="AlphaFoldDB" id="A0A967ADF8"/>
<comment type="caution">
    <text evidence="4">The sequence shown here is derived from an EMBL/GenBank/DDBJ whole genome shotgun (WGS) entry which is preliminary data.</text>
</comment>
<dbReference type="RefSeq" id="WP_166399938.1">
    <property type="nucleotide sequence ID" value="NZ_JAANAS010000039.1"/>
</dbReference>
<feature type="domain" description="DUF2147" evidence="3">
    <location>
        <begin position="27"/>
        <end position="143"/>
    </location>
</feature>
<protein>
    <submittedName>
        <fullName evidence="4">DUF2147 domain-containing protein</fullName>
    </submittedName>
</protein>
<dbReference type="InterPro" id="IPR019223">
    <property type="entry name" value="DUF2147"/>
</dbReference>
<evidence type="ECO:0000313" key="5">
    <source>
        <dbReference type="Proteomes" id="UP000643701"/>
    </source>
</evidence>
<gene>
    <name evidence="4" type="ORF">G7034_05380</name>
</gene>
<evidence type="ECO:0000313" key="4">
    <source>
        <dbReference type="EMBL" id="NGZ89680.1"/>
    </source>
</evidence>
<evidence type="ECO:0000256" key="2">
    <source>
        <dbReference type="SAM" id="SignalP"/>
    </source>
</evidence>
<sequence>MKKTILLAGVFLMSLTGFAQDADALVGVWEPGHGKAKVKIDQIDDKFYGKIVWLKEPNDPATDKPKLDKNNPDESMRDVPLRGYRILKDFQYKGDGVWEDGTIYDPEKGETYDCVITMKDDNTLDIRGYIGVKTFGRSDTWRRLKMKKK</sequence>
<dbReference type="PANTHER" id="PTHR36919:SF2">
    <property type="entry name" value="BLL6627 PROTEIN"/>
    <property type="match status" value="1"/>
</dbReference>
<accession>A0A967ADF8</accession>
<dbReference type="EMBL" id="JAANAS010000039">
    <property type="protein sequence ID" value="NGZ89680.1"/>
    <property type="molecule type" value="Genomic_DNA"/>
</dbReference>
<keyword evidence="2" id="KW-0732">Signal</keyword>
<feature type="chain" id="PRO_5036983377" evidence="2">
    <location>
        <begin position="20"/>
        <end position="149"/>
    </location>
</feature>
<dbReference type="Proteomes" id="UP000643701">
    <property type="component" value="Unassembled WGS sequence"/>
</dbReference>
<keyword evidence="5" id="KW-1185">Reference proteome</keyword>
<dbReference type="Pfam" id="PF09917">
    <property type="entry name" value="DUF2147"/>
    <property type="match status" value="1"/>
</dbReference>
<proteinExistence type="predicted"/>
<name>A0A967ADF8_9FLAO</name>
<feature type="signal peptide" evidence="2">
    <location>
        <begin position="1"/>
        <end position="19"/>
    </location>
</feature>
<evidence type="ECO:0000256" key="1">
    <source>
        <dbReference type="SAM" id="MobiDB-lite"/>
    </source>
</evidence>
<feature type="region of interest" description="Disordered" evidence="1">
    <location>
        <begin position="56"/>
        <end position="76"/>
    </location>
</feature>
<evidence type="ECO:0000259" key="3">
    <source>
        <dbReference type="Pfam" id="PF09917"/>
    </source>
</evidence>
<dbReference type="PANTHER" id="PTHR36919">
    <property type="entry name" value="BLR1215 PROTEIN"/>
    <property type="match status" value="1"/>
</dbReference>
<reference evidence="4" key="1">
    <citation type="submission" date="2020-03" db="EMBL/GenBank/DDBJ databases">
        <title>Psychroflexus Maritimus sp. nov., isolate from marine sediment.</title>
        <authorList>
            <person name="Zhong Y.-L."/>
        </authorList>
    </citation>
    <scope>NUCLEOTIDE SEQUENCE</scope>
    <source>
        <strain evidence="4">C1</strain>
    </source>
</reference>